<gene>
    <name evidence="1" type="ORF">SNEC2469_LOCUS11352</name>
</gene>
<name>A0A812R0J2_9DINO</name>
<proteinExistence type="predicted"/>
<accession>A0A812R0J2</accession>
<protein>
    <submittedName>
        <fullName evidence="1">Uncharacterized protein</fullName>
    </submittedName>
</protein>
<dbReference type="AlphaFoldDB" id="A0A812R0J2"/>
<feature type="non-terminal residue" evidence="1">
    <location>
        <position position="222"/>
    </location>
</feature>
<dbReference type="EMBL" id="CAJNJA010018017">
    <property type="protein sequence ID" value="CAE7413064.1"/>
    <property type="molecule type" value="Genomic_DNA"/>
</dbReference>
<organism evidence="1 2">
    <name type="scientific">Symbiodinium necroappetens</name>
    <dbReference type="NCBI Taxonomy" id="1628268"/>
    <lineage>
        <taxon>Eukaryota</taxon>
        <taxon>Sar</taxon>
        <taxon>Alveolata</taxon>
        <taxon>Dinophyceae</taxon>
        <taxon>Suessiales</taxon>
        <taxon>Symbiodiniaceae</taxon>
        <taxon>Symbiodinium</taxon>
    </lineage>
</organism>
<feature type="non-terminal residue" evidence="1">
    <location>
        <position position="1"/>
    </location>
</feature>
<dbReference type="Proteomes" id="UP000601435">
    <property type="component" value="Unassembled WGS sequence"/>
</dbReference>
<comment type="caution">
    <text evidence="1">The sequence shown here is derived from an EMBL/GenBank/DDBJ whole genome shotgun (WGS) entry which is preliminary data.</text>
</comment>
<dbReference type="OrthoDB" id="444940at2759"/>
<evidence type="ECO:0000313" key="2">
    <source>
        <dbReference type="Proteomes" id="UP000601435"/>
    </source>
</evidence>
<sequence>ESLRPAYHRAAWSFTVALAARRPLYGPSGTSSDLTKREISNAKKSPQLSKCFAVVEYRGDWKYHLETWSLQRHWKRPKICIKCNAARLSSAGPVYTNFGFSWRRYSFNDIVCNGMGANPSPLILIPGFHSDIIRFCSMHTLNLGILQTMVAECILWLCENDVYAGDTLDVQLQNSYNDFKAWCRRERVNCSQRRFKQSSFHLKADDYPWMNCKAYNCRCMLG</sequence>
<reference evidence="1" key="1">
    <citation type="submission" date="2021-02" db="EMBL/GenBank/DDBJ databases">
        <authorList>
            <person name="Dougan E. K."/>
            <person name="Rhodes N."/>
            <person name="Thang M."/>
            <person name="Chan C."/>
        </authorList>
    </citation>
    <scope>NUCLEOTIDE SEQUENCE</scope>
</reference>
<keyword evidence="2" id="KW-1185">Reference proteome</keyword>
<evidence type="ECO:0000313" key="1">
    <source>
        <dbReference type="EMBL" id="CAE7413064.1"/>
    </source>
</evidence>